<evidence type="ECO:0000259" key="2">
    <source>
        <dbReference type="SMART" id="SM00278"/>
    </source>
</evidence>
<dbReference type="InterPro" id="IPR003583">
    <property type="entry name" value="Hlx-hairpin-Hlx_DNA-bd_motif"/>
</dbReference>
<dbReference type="RefSeq" id="WP_318840485.1">
    <property type="nucleotide sequence ID" value="NZ_AP024110.1"/>
</dbReference>
<keyword evidence="4" id="KW-1185">Reference proteome</keyword>
<feature type="domain" description="Helix-hairpin-helix DNA-binding motif class 1" evidence="2">
    <location>
        <begin position="35"/>
        <end position="54"/>
    </location>
</feature>
<name>A0A8D5JRC9_9PROT</name>
<dbReference type="GO" id="GO:0006281">
    <property type="term" value="P:DNA repair"/>
    <property type="evidence" value="ECO:0007669"/>
    <property type="project" value="InterPro"/>
</dbReference>
<dbReference type="Proteomes" id="UP000826722">
    <property type="component" value="Chromosome"/>
</dbReference>
<evidence type="ECO:0000256" key="1">
    <source>
        <dbReference type="SAM" id="SignalP"/>
    </source>
</evidence>
<dbReference type="Pfam" id="PF12836">
    <property type="entry name" value="HHH_3"/>
    <property type="match status" value="1"/>
</dbReference>
<keyword evidence="3" id="KW-0238">DNA-binding</keyword>
<protein>
    <submittedName>
        <fullName evidence="3">DNA-binding protein</fullName>
    </submittedName>
</protein>
<evidence type="ECO:0000313" key="3">
    <source>
        <dbReference type="EMBL" id="BCM25346.1"/>
    </source>
</evidence>
<keyword evidence="1" id="KW-0732">Signal</keyword>
<proteinExistence type="predicted"/>
<evidence type="ECO:0000313" key="4">
    <source>
        <dbReference type="Proteomes" id="UP000826722"/>
    </source>
</evidence>
<dbReference type="EMBL" id="AP024110">
    <property type="protein sequence ID" value="BCM25346.1"/>
    <property type="molecule type" value="Genomic_DNA"/>
</dbReference>
<organism evidence="3 4">
    <name type="scientific">Methyloradius palustris</name>
    <dbReference type="NCBI Taxonomy" id="2778876"/>
    <lineage>
        <taxon>Bacteria</taxon>
        <taxon>Pseudomonadati</taxon>
        <taxon>Pseudomonadota</taxon>
        <taxon>Betaproteobacteria</taxon>
        <taxon>Nitrosomonadales</taxon>
        <taxon>Methylophilaceae</taxon>
        <taxon>Methyloradius</taxon>
    </lineage>
</organism>
<dbReference type="GO" id="GO:0015628">
    <property type="term" value="P:protein secretion by the type II secretion system"/>
    <property type="evidence" value="ECO:0007669"/>
    <property type="project" value="TreeGrafter"/>
</dbReference>
<dbReference type="PANTHER" id="PTHR21180">
    <property type="entry name" value="ENDONUCLEASE/EXONUCLEASE/PHOSPHATASE FAMILY DOMAIN-CONTAINING PROTEIN 1"/>
    <property type="match status" value="1"/>
</dbReference>
<gene>
    <name evidence="3" type="ORF">ZMTM_16050</name>
</gene>
<dbReference type="PANTHER" id="PTHR21180:SF32">
    <property type="entry name" value="ENDONUCLEASE_EXONUCLEASE_PHOSPHATASE FAMILY DOMAIN-CONTAINING PROTEIN 1"/>
    <property type="match status" value="1"/>
</dbReference>
<dbReference type="SUPFAM" id="SSF47781">
    <property type="entry name" value="RuvA domain 2-like"/>
    <property type="match status" value="1"/>
</dbReference>
<dbReference type="KEGG" id="mpau:ZMTM_16050"/>
<dbReference type="SMART" id="SM00278">
    <property type="entry name" value="HhH1"/>
    <property type="match status" value="2"/>
</dbReference>
<feature type="signal peptide" evidence="1">
    <location>
        <begin position="1"/>
        <end position="25"/>
    </location>
</feature>
<dbReference type="Gene3D" id="1.10.150.320">
    <property type="entry name" value="Photosystem II 12 kDa extrinsic protein"/>
    <property type="match status" value="1"/>
</dbReference>
<feature type="chain" id="PRO_5034736101" evidence="1">
    <location>
        <begin position="26"/>
        <end position="96"/>
    </location>
</feature>
<accession>A0A8D5JRC9</accession>
<feature type="domain" description="Helix-hairpin-helix DNA-binding motif class 1" evidence="2">
    <location>
        <begin position="64"/>
        <end position="83"/>
    </location>
</feature>
<dbReference type="AlphaFoldDB" id="A0A8D5JRC9"/>
<dbReference type="InterPro" id="IPR051675">
    <property type="entry name" value="Endo/Exo/Phosphatase_dom_1"/>
</dbReference>
<dbReference type="InterPro" id="IPR010994">
    <property type="entry name" value="RuvA_2-like"/>
</dbReference>
<dbReference type="GO" id="GO:0015627">
    <property type="term" value="C:type II protein secretion system complex"/>
    <property type="evidence" value="ECO:0007669"/>
    <property type="project" value="TreeGrafter"/>
</dbReference>
<dbReference type="InterPro" id="IPR004509">
    <property type="entry name" value="Competence_ComEA_HhH"/>
</dbReference>
<reference evidence="3" key="1">
    <citation type="journal article" date="2021" name="Arch. Microbiol.">
        <title>Methyloradius palustris gen. nov., sp. nov., a methanol-oxidizing bacterium isolated from snow.</title>
        <authorList>
            <person name="Miyadera T."/>
            <person name="Kojima H."/>
            <person name="Fukui M."/>
        </authorList>
    </citation>
    <scope>NUCLEOTIDE SEQUENCE</scope>
    <source>
        <strain evidence="3">Zm11</strain>
    </source>
</reference>
<dbReference type="GO" id="GO:0003677">
    <property type="term" value="F:DNA binding"/>
    <property type="evidence" value="ECO:0007669"/>
    <property type="project" value="UniProtKB-KW"/>
</dbReference>
<sequence length="96" mass="10259">MKKMLVVLFTILSLSLFGFSSSAFAAVNLNTATKSELESIKGVGPSKADAIIAYRAKTPFKTVDDLDKVKGFGKKSIDKIRAEVTVAGTSKTDSKK</sequence>
<dbReference type="NCBIfam" id="TIGR00426">
    <property type="entry name" value="competence protein ComEA helix-hairpin-helix repeat region"/>
    <property type="match status" value="1"/>
</dbReference>